<feature type="transmembrane region" description="Helical" evidence="4">
    <location>
        <begin position="305"/>
        <end position="329"/>
    </location>
</feature>
<reference evidence="6" key="1">
    <citation type="journal article" date="2019" name="Int. J. Syst. Evol. Microbiol.">
        <title>The Global Catalogue of Microorganisms (GCM) 10K type strain sequencing project: providing services to taxonomists for standard genome sequencing and annotation.</title>
        <authorList>
            <consortium name="The Broad Institute Genomics Platform"/>
            <consortium name="The Broad Institute Genome Sequencing Center for Infectious Disease"/>
            <person name="Wu L."/>
            <person name="Ma J."/>
        </authorList>
    </citation>
    <scope>NUCLEOTIDE SEQUENCE [LARGE SCALE GENOMIC DNA]</scope>
    <source>
        <strain evidence="6">CECT 8010</strain>
    </source>
</reference>
<dbReference type="InterPro" id="IPR036259">
    <property type="entry name" value="MFS_trans_sf"/>
</dbReference>
<keyword evidence="1 4" id="KW-0812">Transmembrane</keyword>
<feature type="transmembrane region" description="Helical" evidence="4">
    <location>
        <begin position="73"/>
        <end position="94"/>
    </location>
</feature>
<evidence type="ECO:0000256" key="3">
    <source>
        <dbReference type="ARBA" id="ARBA00023136"/>
    </source>
</evidence>
<feature type="transmembrane region" description="Helical" evidence="4">
    <location>
        <begin position="100"/>
        <end position="126"/>
    </location>
</feature>
<dbReference type="Proteomes" id="UP001595906">
    <property type="component" value="Unassembled WGS sequence"/>
</dbReference>
<sequence>MNQQSYTRPYYFFFLVLPYGISIGFANVVLPYFLTKNGFSVEIIGTIAAIGIFSNVCRFIWGPIADITLCLRKWYWIGVAACVATLFLLAFLPYDLKHTALITAIVFLSQVAATFVVLPLGGLMAIRIHANNKGMVGGWYQAGNLGGVGFGGGAGLWLATSYNIHVAGLFLCIVSLLSALVIFLINDVVSNTISTFKQELKIMGNELLKMVKVPILLFVMILICMPIGTASASYLWAAIANEWHVDANTIALITGALSGVISALGCVVGGWIADKKGVWWAYLGSGGLFAIVTLAMALLPYKSEVYIAGVLCYALCYGLINAAFSALALYATGTKLAATKYAMISSLANIPVVYITYLDGWVHDKYGSKFMLATEATVALVFVAISVFILQSLFTKKLVPTIIE</sequence>
<comment type="caution">
    <text evidence="5">The sequence shown here is derived from an EMBL/GenBank/DDBJ whole genome shotgun (WGS) entry which is preliminary data.</text>
</comment>
<evidence type="ECO:0000256" key="4">
    <source>
        <dbReference type="SAM" id="Phobius"/>
    </source>
</evidence>
<dbReference type="EMBL" id="JBHSDC010000009">
    <property type="protein sequence ID" value="MFC4231544.1"/>
    <property type="molecule type" value="Genomic_DNA"/>
</dbReference>
<feature type="transmembrane region" description="Helical" evidence="4">
    <location>
        <begin position="249"/>
        <end position="272"/>
    </location>
</feature>
<dbReference type="Pfam" id="PF07690">
    <property type="entry name" value="MFS_1"/>
    <property type="match status" value="1"/>
</dbReference>
<keyword evidence="2 4" id="KW-1133">Transmembrane helix</keyword>
<evidence type="ECO:0000256" key="1">
    <source>
        <dbReference type="ARBA" id="ARBA00022692"/>
    </source>
</evidence>
<dbReference type="RefSeq" id="WP_379013056.1">
    <property type="nucleotide sequence ID" value="NZ_JBHSDC010000009.1"/>
</dbReference>
<name>A0ABV8PVC8_9BACT</name>
<protein>
    <submittedName>
        <fullName evidence="5">MFS transporter</fullName>
    </submittedName>
</protein>
<organism evidence="5 6">
    <name type="scientific">Parasediminibacterium paludis</name>
    <dbReference type="NCBI Taxonomy" id="908966"/>
    <lineage>
        <taxon>Bacteria</taxon>
        <taxon>Pseudomonadati</taxon>
        <taxon>Bacteroidota</taxon>
        <taxon>Chitinophagia</taxon>
        <taxon>Chitinophagales</taxon>
        <taxon>Chitinophagaceae</taxon>
        <taxon>Parasediminibacterium</taxon>
    </lineage>
</organism>
<keyword evidence="3 4" id="KW-0472">Membrane</keyword>
<proteinExistence type="predicted"/>
<feature type="transmembrane region" description="Helical" evidence="4">
    <location>
        <begin position="370"/>
        <end position="390"/>
    </location>
</feature>
<feature type="transmembrane region" description="Helical" evidence="4">
    <location>
        <begin position="39"/>
        <end position="61"/>
    </location>
</feature>
<evidence type="ECO:0000313" key="6">
    <source>
        <dbReference type="Proteomes" id="UP001595906"/>
    </source>
</evidence>
<dbReference type="SUPFAM" id="SSF103473">
    <property type="entry name" value="MFS general substrate transporter"/>
    <property type="match status" value="1"/>
</dbReference>
<feature type="transmembrane region" description="Helical" evidence="4">
    <location>
        <begin position="279"/>
        <end position="299"/>
    </location>
</feature>
<evidence type="ECO:0000256" key="2">
    <source>
        <dbReference type="ARBA" id="ARBA00022989"/>
    </source>
</evidence>
<feature type="transmembrane region" description="Helical" evidence="4">
    <location>
        <begin position="138"/>
        <end position="158"/>
    </location>
</feature>
<gene>
    <name evidence="5" type="ORF">ACFOW1_06570</name>
</gene>
<keyword evidence="6" id="KW-1185">Reference proteome</keyword>
<dbReference type="Gene3D" id="1.20.1250.20">
    <property type="entry name" value="MFS general substrate transporter like domains"/>
    <property type="match status" value="2"/>
</dbReference>
<feature type="transmembrane region" description="Helical" evidence="4">
    <location>
        <begin position="164"/>
        <end position="189"/>
    </location>
</feature>
<feature type="transmembrane region" description="Helical" evidence="4">
    <location>
        <begin position="12"/>
        <end position="33"/>
    </location>
</feature>
<feature type="transmembrane region" description="Helical" evidence="4">
    <location>
        <begin position="210"/>
        <end position="237"/>
    </location>
</feature>
<accession>A0ABV8PVC8</accession>
<dbReference type="InterPro" id="IPR011701">
    <property type="entry name" value="MFS"/>
</dbReference>
<evidence type="ECO:0000313" key="5">
    <source>
        <dbReference type="EMBL" id="MFC4231544.1"/>
    </source>
</evidence>
<feature type="transmembrane region" description="Helical" evidence="4">
    <location>
        <begin position="341"/>
        <end position="358"/>
    </location>
</feature>